<feature type="compositionally biased region" description="Basic and acidic residues" evidence="1">
    <location>
        <begin position="113"/>
        <end position="134"/>
    </location>
</feature>
<name>A0A9D1SH56_9FIRM</name>
<comment type="caution">
    <text evidence="4">The sequence shown here is derived from an EMBL/GenBank/DDBJ whole genome shotgun (WGS) entry which is preliminary data.</text>
</comment>
<feature type="transmembrane region" description="Helical" evidence="2">
    <location>
        <begin position="14"/>
        <end position="35"/>
    </location>
</feature>
<gene>
    <name evidence="4" type="ORF">IAB05_02575</name>
</gene>
<dbReference type="AlphaFoldDB" id="A0A9D1SH56"/>
<evidence type="ECO:0000313" key="4">
    <source>
        <dbReference type="EMBL" id="HIU60259.1"/>
    </source>
</evidence>
<dbReference type="Proteomes" id="UP000824094">
    <property type="component" value="Unassembled WGS sequence"/>
</dbReference>
<dbReference type="PANTHER" id="PTHR40606">
    <property type="match status" value="1"/>
</dbReference>
<dbReference type="SUPFAM" id="SSF160113">
    <property type="entry name" value="YegP-like"/>
    <property type="match status" value="2"/>
</dbReference>
<evidence type="ECO:0000256" key="1">
    <source>
        <dbReference type="SAM" id="MobiDB-lite"/>
    </source>
</evidence>
<dbReference type="InterPro" id="IPR051141">
    <property type="entry name" value="UPF0339_domain"/>
</dbReference>
<dbReference type="InterPro" id="IPR036913">
    <property type="entry name" value="YegP-like_sf"/>
</dbReference>
<feature type="region of interest" description="Disordered" evidence="1">
    <location>
        <begin position="42"/>
        <end position="61"/>
    </location>
</feature>
<sequence length="276" mass="30312">MDAIIEFFNTGYNLWYVVGAAVALIAVIIIVAVAVKSAKKKKQAKESENLPEPAKVPTASDDDLLEIDVDNMELTPEDEVSDAAKSNFMMRLPVKYNSSDIDSVVVRPRKKAPRPEPEEKPVVEPEPAEKESSFTDHIYSPEAAKRPGTVQIYIDNGGKYRFRFKTSNGETVGHSQGYTTKSACKSGINAVVKAVSEAKIIDSTKVDYAPAIGRPVFVVYRDRENKFRFRLTASNTSNILASQGYTSKANCINGTKSVSNVALFHNISDDTVKAQK</sequence>
<proteinExistence type="predicted"/>
<keyword evidence="2" id="KW-1133">Transmembrane helix</keyword>
<evidence type="ECO:0000259" key="3">
    <source>
        <dbReference type="Pfam" id="PF07411"/>
    </source>
</evidence>
<feature type="domain" description="DUF1508" evidence="3">
    <location>
        <begin position="222"/>
        <end position="262"/>
    </location>
</feature>
<protein>
    <submittedName>
        <fullName evidence="4">YegP family protein</fullName>
    </submittedName>
</protein>
<evidence type="ECO:0000313" key="5">
    <source>
        <dbReference type="Proteomes" id="UP000824094"/>
    </source>
</evidence>
<dbReference type="PANTHER" id="PTHR40606:SF1">
    <property type="entry name" value="UPF0339 PROTEIN YEGP"/>
    <property type="match status" value="1"/>
</dbReference>
<dbReference type="EMBL" id="DVNF01000078">
    <property type="protein sequence ID" value="HIU60259.1"/>
    <property type="molecule type" value="Genomic_DNA"/>
</dbReference>
<dbReference type="InterPro" id="IPR010879">
    <property type="entry name" value="DUF1508"/>
</dbReference>
<reference evidence="4" key="2">
    <citation type="journal article" date="2021" name="PeerJ">
        <title>Extensive microbial diversity within the chicken gut microbiome revealed by metagenomics and culture.</title>
        <authorList>
            <person name="Gilroy R."/>
            <person name="Ravi A."/>
            <person name="Getino M."/>
            <person name="Pursley I."/>
            <person name="Horton D.L."/>
            <person name="Alikhan N.F."/>
            <person name="Baker D."/>
            <person name="Gharbi K."/>
            <person name="Hall N."/>
            <person name="Watson M."/>
            <person name="Adriaenssens E.M."/>
            <person name="Foster-Nyarko E."/>
            <person name="Jarju S."/>
            <person name="Secka A."/>
            <person name="Antonio M."/>
            <person name="Oren A."/>
            <person name="Chaudhuri R.R."/>
            <person name="La Ragione R."/>
            <person name="Hildebrand F."/>
            <person name="Pallen M.J."/>
        </authorList>
    </citation>
    <scope>NUCLEOTIDE SEQUENCE</scope>
    <source>
        <strain evidence="4">18911</strain>
    </source>
</reference>
<feature type="region of interest" description="Disordered" evidence="1">
    <location>
        <begin position="106"/>
        <end position="137"/>
    </location>
</feature>
<accession>A0A9D1SH56</accession>
<organism evidence="4 5">
    <name type="scientific">Candidatus Stercoripulliclostridium merdigallinarum</name>
    <dbReference type="NCBI Taxonomy" id="2840951"/>
    <lineage>
        <taxon>Bacteria</taxon>
        <taxon>Bacillati</taxon>
        <taxon>Bacillota</taxon>
        <taxon>Clostridia</taxon>
        <taxon>Eubacteriales</taxon>
        <taxon>Candidatus Stercoripulliclostridium</taxon>
    </lineage>
</organism>
<reference evidence="4" key="1">
    <citation type="submission" date="2020-10" db="EMBL/GenBank/DDBJ databases">
        <authorList>
            <person name="Gilroy R."/>
        </authorList>
    </citation>
    <scope>NUCLEOTIDE SEQUENCE</scope>
    <source>
        <strain evidence="4">18911</strain>
    </source>
</reference>
<keyword evidence="2" id="KW-0812">Transmembrane</keyword>
<dbReference type="Gene3D" id="3.30.160.160">
    <property type="entry name" value="YegP-like"/>
    <property type="match status" value="2"/>
</dbReference>
<feature type="domain" description="DUF1508" evidence="3">
    <location>
        <begin position="155"/>
        <end position="202"/>
    </location>
</feature>
<dbReference type="Pfam" id="PF07411">
    <property type="entry name" value="DUF1508"/>
    <property type="match status" value="2"/>
</dbReference>
<keyword evidence="2" id="KW-0472">Membrane</keyword>
<evidence type="ECO:0000256" key="2">
    <source>
        <dbReference type="SAM" id="Phobius"/>
    </source>
</evidence>